<dbReference type="InterPro" id="IPR050471">
    <property type="entry name" value="AB_hydrolase"/>
</dbReference>
<dbReference type="PRINTS" id="PR00111">
    <property type="entry name" value="ABHYDROLASE"/>
</dbReference>
<accession>A0A4U0FDY9</accession>
<dbReference type="SUPFAM" id="SSF53474">
    <property type="entry name" value="alpha/beta-Hydrolases"/>
    <property type="match status" value="1"/>
</dbReference>
<name>A0A4U0FDY9_9BACL</name>
<dbReference type="EMBL" id="SUPK01000006">
    <property type="protein sequence ID" value="TJY41482.1"/>
    <property type="molecule type" value="Genomic_DNA"/>
</dbReference>
<proteinExistence type="inferred from homology"/>
<evidence type="ECO:0000259" key="2">
    <source>
        <dbReference type="Pfam" id="PF00561"/>
    </source>
</evidence>
<dbReference type="PANTHER" id="PTHR43433">
    <property type="entry name" value="HYDROLASE, ALPHA/BETA FOLD FAMILY PROTEIN"/>
    <property type="match status" value="1"/>
</dbReference>
<dbReference type="FunFam" id="3.40.50.1820:FF:000205">
    <property type="entry name" value="Non-haem bromoperoxidase BPO-A2"/>
    <property type="match status" value="1"/>
</dbReference>
<evidence type="ECO:0000256" key="1">
    <source>
        <dbReference type="ARBA" id="ARBA00038128"/>
    </source>
</evidence>
<dbReference type="GO" id="GO:0016787">
    <property type="term" value="F:hydrolase activity"/>
    <property type="evidence" value="ECO:0007669"/>
    <property type="project" value="UniProtKB-KW"/>
</dbReference>
<sequence>MPYVEGADSTRLFYKDWGAGTPVVFVSSVYLGTEMWEYQLPYLASRGFRCIAYDRRGHGRSDSPWDGYDYDTLADDLAALINHLDLRDVFLVSHSMGGGEVVRYLTRHGAGRIARIALISASAPFPMKTEDNPDGIDLDLFNKGLEIMNADRPKWLADYAAPFFALDLPENNVSPEMVQWMIQLCLQCSPRATDACNRTNFTTDLREDMRQIRVPALIIHGDRDVSAPIHLCGKKSAELIPGNRFIVYENAAHGLFITHADRLNADLLAFASE</sequence>
<dbReference type="Pfam" id="PF00561">
    <property type="entry name" value="Abhydrolase_1"/>
    <property type="match status" value="1"/>
</dbReference>
<comment type="caution">
    <text evidence="3">The sequence shown here is derived from an EMBL/GenBank/DDBJ whole genome shotgun (WGS) entry which is preliminary data.</text>
</comment>
<keyword evidence="4" id="KW-1185">Reference proteome</keyword>
<dbReference type="AlphaFoldDB" id="A0A4U0FDY9"/>
<evidence type="ECO:0000313" key="3">
    <source>
        <dbReference type="EMBL" id="TJY41482.1"/>
    </source>
</evidence>
<feature type="domain" description="AB hydrolase-1" evidence="2">
    <location>
        <begin position="22"/>
        <end position="260"/>
    </location>
</feature>
<dbReference type="Proteomes" id="UP000309673">
    <property type="component" value="Unassembled WGS sequence"/>
</dbReference>
<dbReference type="PANTHER" id="PTHR43433:SF4">
    <property type="entry name" value="NON-HEME CHLOROPEROXIDASE-RELATED"/>
    <property type="match status" value="1"/>
</dbReference>
<keyword evidence="3" id="KW-0378">Hydrolase</keyword>
<dbReference type="RefSeq" id="WP_136778402.1">
    <property type="nucleotide sequence ID" value="NZ_SUPK01000006.1"/>
</dbReference>
<evidence type="ECO:0000313" key="4">
    <source>
        <dbReference type="Proteomes" id="UP000309673"/>
    </source>
</evidence>
<gene>
    <name evidence="3" type="ORF">E5161_13855</name>
</gene>
<dbReference type="Gene3D" id="3.40.50.1820">
    <property type="entry name" value="alpha/beta hydrolase"/>
    <property type="match status" value="1"/>
</dbReference>
<comment type="similarity">
    <text evidence="1">Belongs to the AB hydrolase superfamily. Bacterial non-heme haloperoxidase / perhydrolase family.</text>
</comment>
<reference evidence="3 4" key="1">
    <citation type="submission" date="2019-04" db="EMBL/GenBank/DDBJ databases">
        <title>Cohnella sp. nov., isolated from soil.</title>
        <authorList>
            <person name="Kim W."/>
        </authorList>
    </citation>
    <scope>NUCLEOTIDE SEQUENCE [LARGE SCALE GENOMIC DNA]</scope>
    <source>
        <strain evidence="3 4">CAU 1483</strain>
    </source>
</reference>
<dbReference type="OrthoDB" id="9773293at2"/>
<dbReference type="InterPro" id="IPR029058">
    <property type="entry name" value="AB_hydrolase_fold"/>
</dbReference>
<protein>
    <submittedName>
        <fullName evidence="3">Alpha/beta hydrolase</fullName>
    </submittedName>
</protein>
<organism evidence="3 4">
    <name type="scientific">Cohnella pontilimi</name>
    <dbReference type="NCBI Taxonomy" id="2564100"/>
    <lineage>
        <taxon>Bacteria</taxon>
        <taxon>Bacillati</taxon>
        <taxon>Bacillota</taxon>
        <taxon>Bacilli</taxon>
        <taxon>Bacillales</taxon>
        <taxon>Paenibacillaceae</taxon>
        <taxon>Cohnella</taxon>
    </lineage>
</organism>
<dbReference type="InterPro" id="IPR000073">
    <property type="entry name" value="AB_hydrolase_1"/>
</dbReference>